<proteinExistence type="predicted"/>
<dbReference type="Proteomes" id="UP001604335">
    <property type="component" value="Unassembled WGS sequence"/>
</dbReference>
<sequence>MSRPPEIDRVIEAFKNKDYRTAARLLNPLLTSHPHDPWVQLYAARLHELAGRPAVAEPIYRELLRNTTNPNPKILAQARQGLQRLETADRTQRQAAITQARAAASQATHQGKNQGDRPQKPAHGILILEPIASNDRLEAAKQFARIFDLDPYTARMQLPSRDWRLYRTGLLGELQVYAEALQSHQIPCFCVDEKAVQAVKTFTIKHFQSVDPDPIVICENDQHQLGTLAFRWAEVSQRVLGAVPVVESVIDLNARGQIVRRDQTQDWVPLLDLHLPDRGCILRLCESAYQFDRGVAFAPMGFSPNSFVQELDDGRPTRRTQWNALVTFVAQQTPIARVFDRFTGFAETALDYRELLDRLNPQIPVPRRNAQPMREDAAFALYSRVSFCRPNSPIR</sequence>
<feature type="region of interest" description="Disordered" evidence="1">
    <location>
        <begin position="99"/>
        <end position="122"/>
    </location>
</feature>
<comment type="caution">
    <text evidence="2">The sequence shown here is derived from an EMBL/GenBank/DDBJ whole genome shotgun (WGS) entry which is preliminary data.</text>
</comment>
<dbReference type="Gene3D" id="1.25.40.10">
    <property type="entry name" value="Tetratricopeptide repeat domain"/>
    <property type="match status" value="1"/>
</dbReference>
<organism evidence="2 3">
    <name type="scientific">Limnothrix redekei LRLZ20PSL1</name>
    <dbReference type="NCBI Taxonomy" id="3112953"/>
    <lineage>
        <taxon>Bacteria</taxon>
        <taxon>Bacillati</taxon>
        <taxon>Cyanobacteriota</taxon>
        <taxon>Cyanophyceae</taxon>
        <taxon>Pseudanabaenales</taxon>
        <taxon>Pseudanabaenaceae</taxon>
        <taxon>Limnothrix</taxon>
    </lineage>
</organism>
<reference evidence="3" key="1">
    <citation type="journal article" date="2024" name="Algal Res.">
        <title>Biochemical, toxicological and genomic investigation of a high-biomass producing Limnothrix strain isolated from Italian shallow drinking water reservoir.</title>
        <authorList>
            <person name="Simonazzi M."/>
            <person name="Shishido T.K."/>
            <person name="Delbaje E."/>
            <person name="Wahlsten M."/>
            <person name="Fewer D.P."/>
            <person name="Sivonen K."/>
            <person name="Pezzolesi L."/>
            <person name="Pistocchi R."/>
        </authorList>
    </citation>
    <scope>NUCLEOTIDE SEQUENCE [LARGE SCALE GENOMIC DNA]</scope>
    <source>
        <strain evidence="3">LRLZ20PSL1</strain>
    </source>
</reference>
<name>A0ABW7CF10_9CYAN</name>
<accession>A0ABW7CF10</accession>
<evidence type="ECO:0000256" key="1">
    <source>
        <dbReference type="SAM" id="MobiDB-lite"/>
    </source>
</evidence>
<keyword evidence="3" id="KW-1185">Reference proteome</keyword>
<gene>
    <name evidence="2" type="ORF">VPK24_14220</name>
</gene>
<dbReference type="Pfam" id="PF14559">
    <property type="entry name" value="TPR_19"/>
    <property type="match status" value="1"/>
</dbReference>
<dbReference type="RefSeq" id="WP_393014354.1">
    <property type="nucleotide sequence ID" value="NZ_JAZAQF010000082.1"/>
</dbReference>
<dbReference type="InterPro" id="IPR011990">
    <property type="entry name" value="TPR-like_helical_dom_sf"/>
</dbReference>
<evidence type="ECO:0000313" key="3">
    <source>
        <dbReference type="Proteomes" id="UP001604335"/>
    </source>
</evidence>
<dbReference type="EMBL" id="JAZAQF010000082">
    <property type="protein sequence ID" value="MFG3818799.1"/>
    <property type="molecule type" value="Genomic_DNA"/>
</dbReference>
<feature type="compositionally biased region" description="Low complexity" evidence="1">
    <location>
        <begin position="99"/>
        <end position="108"/>
    </location>
</feature>
<protein>
    <submittedName>
        <fullName evidence="2">Tetratricopeptide repeat protein</fullName>
    </submittedName>
</protein>
<evidence type="ECO:0000313" key="2">
    <source>
        <dbReference type="EMBL" id="MFG3818799.1"/>
    </source>
</evidence>